<dbReference type="EMBL" id="AP005904">
    <property type="protein sequence ID" value="BAD26448.1"/>
    <property type="molecule type" value="Genomic_DNA"/>
</dbReference>
<proteinExistence type="predicted"/>
<reference evidence="4" key="4">
    <citation type="journal article" date="2008" name="Nucleic Acids Res.">
        <title>The rice annotation project database (RAP-DB): 2008 update.</title>
        <authorList>
            <consortium name="The rice annotation project (RAP)"/>
        </authorList>
    </citation>
    <scope>GENOME REANNOTATION</scope>
    <source>
        <strain evidence="4">cv. Nipponbare</strain>
    </source>
</reference>
<reference evidence="4" key="3">
    <citation type="journal article" date="2005" name="Nature">
        <title>The map-based sequence of the rice genome.</title>
        <authorList>
            <consortium name="International rice genome sequencing project (IRGSP)"/>
            <person name="Matsumoto T."/>
            <person name="Wu J."/>
            <person name="Kanamori H."/>
            <person name="Katayose Y."/>
            <person name="Fujisawa M."/>
            <person name="Namiki N."/>
            <person name="Mizuno H."/>
            <person name="Yamamoto K."/>
            <person name="Antonio B.A."/>
            <person name="Baba T."/>
            <person name="Sakata K."/>
            <person name="Nagamura Y."/>
            <person name="Aoki H."/>
            <person name="Arikawa K."/>
            <person name="Arita K."/>
            <person name="Bito T."/>
            <person name="Chiden Y."/>
            <person name="Fujitsuka N."/>
            <person name="Fukunaka R."/>
            <person name="Hamada M."/>
            <person name="Harada C."/>
            <person name="Hayashi A."/>
            <person name="Hijishita S."/>
            <person name="Honda M."/>
            <person name="Hosokawa S."/>
            <person name="Ichikawa Y."/>
            <person name="Idonuma A."/>
            <person name="Iijima M."/>
            <person name="Ikeda M."/>
            <person name="Ikeno M."/>
            <person name="Ito K."/>
            <person name="Ito S."/>
            <person name="Ito T."/>
            <person name="Ito Y."/>
            <person name="Ito Y."/>
            <person name="Iwabuchi A."/>
            <person name="Kamiya K."/>
            <person name="Karasawa W."/>
            <person name="Kurita K."/>
            <person name="Katagiri S."/>
            <person name="Kikuta A."/>
            <person name="Kobayashi H."/>
            <person name="Kobayashi N."/>
            <person name="Machita K."/>
            <person name="Maehara T."/>
            <person name="Masukawa M."/>
            <person name="Mizubayashi T."/>
            <person name="Mukai Y."/>
            <person name="Nagasaki H."/>
            <person name="Nagata Y."/>
            <person name="Naito S."/>
            <person name="Nakashima M."/>
            <person name="Nakama Y."/>
            <person name="Nakamichi Y."/>
            <person name="Nakamura M."/>
            <person name="Meguro A."/>
            <person name="Negishi M."/>
            <person name="Ohta I."/>
            <person name="Ohta T."/>
            <person name="Okamoto M."/>
            <person name="Ono N."/>
            <person name="Saji S."/>
            <person name="Sakaguchi M."/>
            <person name="Sakai K."/>
            <person name="Shibata M."/>
            <person name="Shimokawa T."/>
            <person name="Song J."/>
            <person name="Takazaki Y."/>
            <person name="Terasawa K."/>
            <person name="Tsugane M."/>
            <person name="Tsuji K."/>
            <person name="Ueda S."/>
            <person name="Waki K."/>
            <person name="Yamagata H."/>
            <person name="Yamamoto M."/>
            <person name="Yamamoto S."/>
            <person name="Yamane H."/>
            <person name="Yoshiki S."/>
            <person name="Yoshihara R."/>
            <person name="Yukawa K."/>
            <person name="Zhong H."/>
            <person name="Yano M."/>
            <person name="Yuan Q."/>
            <person name="Ouyang S."/>
            <person name="Liu J."/>
            <person name="Jones K.M."/>
            <person name="Gansberger K."/>
            <person name="Moffat K."/>
            <person name="Hill J."/>
            <person name="Bera J."/>
            <person name="Fadrosh D."/>
            <person name="Jin S."/>
            <person name="Johri S."/>
            <person name="Kim M."/>
            <person name="Overton L."/>
            <person name="Reardon M."/>
            <person name="Tsitrin T."/>
            <person name="Vuong H."/>
            <person name="Weaver B."/>
            <person name="Ciecko A."/>
            <person name="Tallon L."/>
            <person name="Jackson J."/>
            <person name="Pai G."/>
            <person name="Aken S.V."/>
            <person name="Utterback T."/>
            <person name="Reidmuller S."/>
            <person name="Feldblyum T."/>
            <person name="Hsiao J."/>
            <person name="Zismann V."/>
            <person name="Iobst S."/>
            <person name="de Vazeille A.R."/>
            <person name="Buell C.R."/>
            <person name="Ying K."/>
            <person name="Li Y."/>
            <person name="Lu T."/>
            <person name="Huang Y."/>
            <person name="Zhao Q."/>
            <person name="Feng Q."/>
            <person name="Zhang L."/>
            <person name="Zhu J."/>
            <person name="Weng Q."/>
            <person name="Mu J."/>
            <person name="Lu Y."/>
            <person name="Fan D."/>
            <person name="Liu Y."/>
            <person name="Guan J."/>
            <person name="Zhang Y."/>
            <person name="Yu S."/>
            <person name="Liu X."/>
            <person name="Zhang Y."/>
            <person name="Hong G."/>
            <person name="Han B."/>
            <person name="Choisne N."/>
            <person name="Demange N."/>
            <person name="Orjeda G."/>
            <person name="Samain S."/>
            <person name="Cattolico L."/>
            <person name="Pelletier E."/>
            <person name="Couloux A."/>
            <person name="Segurens B."/>
            <person name="Wincker P."/>
            <person name="D'Hont A."/>
            <person name="Scarpelli C."/>
            <person name="Weissenbach J."/>
            <person name="Salanoubat M."/>
            <person name="Quetier F."/>
            <person name="Yu Y."/>
            <person name="Kim H.R."/>
            <person name="Rambo T."/>
            <person name="Currie J."/>
            <person name="Collura K."/>
            <person name="Luo M."/>
            <person name="Yang T."/>
            <person name="Ammiraju J.S.S."/>
            <person name="Engler F."/>
            <person name="Soderlund C."/>
            <person name="Wing R.A."/>
            <person name="Palmer L.E."/>
            <person name="de la Bastide M."/>
            <person name="Spiegel L."/>
            <person name="Nascimento L."/>
            <person name="Zutavern T."/>
            <person name="O'Shaughnessy A."/>
            <person name="Dike S."/>
            <person name="Dedhia N."/>
            <person name="Preston R."/>
            <person name="Balija V."/>
            <person name="McCombie W.R."/>
            <person name="Chow T."/>
            <person name="Chen H."/>
            <person name="Chung M."/>
            <person name="Chen C."/>
            <person name="Shaw J."/>
            <person name="Wu H."/>
            <person name="Hsiao K."/>
            <person name="Chao Y."/>
            <person name="Chu M."/>
            <person name="Cheng C."/>
            <person name="Hour A."/>
            <person name="Lee P."/>
            <person name="Lin S."/>
            <person name="Lin Y."/>
            <person name="Liou J."/>
            <person name="Liu S."/>
            <person name="Hsing Y."/>
            <person name="Raghuvanshi S."/>
            <person name="Mohanty A."/>
            <person name="Bharti A.K."/>
            <person name="Gaur A."/>
            <person name="Gupta V."/>
            <person name="Kumar D."/>
            <person name="Ravi V."/>
            <person name="Vij S."/>
            <person name="Kapur A."/>
            <person name="Khurana P."/>
            <person name="Khurana P."/>
            <person name="Khurana J.P."/>
            <person name="Tyagi A.K."/>
            <person name="Gaikwad K."/>
            <person name="Singh A."/>
            <person name="Dalal V."/>
            <person name="Srivastava S."/>
            <person name="Dixit A."/>
            <person name="Pal A.K."/>
            <person name="Ghazi I.A."/>
            <person name="Yadav M."/>
            <person name="Pandit A."/>
            <person name="Bhargava A."/>
            <person name="Sureshbabu K."/>
            <person name="Batra K."/>
            <person name="Sharma T.R."/>
            <person name="Mohapatra T."/>
            <person name="Singh N.K."/>
            <person name="Messing J."/>
            <person name="Nelson A.B."/>
            <person name="Fuks G."/>
            <person name="Kavchok S."/>
            <person name="Keizer G."/>
            <person name="Linton E."/>
            <person name="Llaca V."/>
            <person name="Song R."/>
            <person name="Tanyolac B."/>
            <person name="Young S."/>
            <person name="Ho-Il K."/>
            <person name="Hahn J.H."/>
            <person name="Sangsakoo G."/>
            <person name="Vanavichit A."/>
            <person name="de Mattos Luiz.A.T."/>
            <person name="Zimmer P.D."/>
            <person name="Malone G."/>
            <person name="Dellagostin O."/>
            <person name="de Oliveira A.C."/>
            <person name="Bevan M."/>
            <person name="Bancroft I."/>
            <person name="Minx P."/>
            <person name="Cordum H."/>
            <person name="Wilson R."/>
            <person name="Cheng Z."/>
            <person name="Jin W."/>
            <person name="Jiang J."/>
            <person name="Leong S.A."/>
            <person name="Iwama H."/>
            <person name="Gojobori T."/>
            <person name="Itoh T."/>
            <person name="Niimura Y."/>
            <person name="Fujii Y."/>
            <person name="Habara T."/>
            <person name="Sakai H."/>
            <person name="Sato Y."/>
            <person name="Wilson G."/>
            <person name="Kumar K."/>
            <person name="McCouch S."/>
            <person name="Juretic N."/>
            <person name="Hoen D."/>
            <person name="Wright S."/>
            <person name="Bruskiewich R."/>
            <person name="Bureau T."/>
            <person name="Miyao A."/>
            <person name="Hirochika H."/>
            <person name="Nishikawa T."/>
            <person name="Kadowaki K."/>
            <person name="Sugiura M."/>
            <person name="Burr B."/>
            <person name="Sasaki T."/>
        </authorList>
    </citation>
    <scope>NUCLEOTIDE SEQUENCE [LARGE SCALE GENOMIC DNA]</scope>
    <source>
        <strain evidence="4">cv. Nipponbare</strain>
    </source>
</reference>
<dbReference type="EMBL" id="AP006453">
    <property type="protein sequence ID" value="BAD26498.1"/>
    <property type="molecule type" value="Genomic_DNA"/>
</dbReference>
<gene>
    <name evidence="2" type="ORF">B1040D06.11</name>
    <name evidence="3" type="ORF">B1339H09.18</name>
</gene>
<organism evidence="3 4">
    <name type="scientific">Oryza sativa subsp. japonica</name>
    <name type="common">Rice</name>
    <dbReference type="NCBI Taxonomy" id="39947"/>
    <lineage>
        <taxon>Eukaryota</taxon>
        <taxon>Viridiplantae</taxon>
        <taxon>Streptophyta</taxon>
        <taxon>Embryophyta</taxon>
        <taxon>Tracheophyta</taxon>
        <taxon>Spermatophyta</taxon>
        <taxon>Magnoliopsida</taxon>
        <taxon>Liliopsida</taxon>
        <taxon>Poales</taxon>
        <taxon>Poaceae</taxon>
        <taxon>BOP clade</taxon>
        <taxon>Oryzoideae</taxon>
        <taxon>Oryzeae</taxon>
        <taxon>Oryzinae</taxon>
        <taxon>Oryza</taxon>
        <taxon>Oryza sativa</taxon>
    </lineage>
</organism>
<dbReference type="AlphaFoldDB" id="Q6H451"/>
<reference evidence="2" key="1">
    <citation type="submission" date="2002-11" db="EMBL/GenBank/DDBJ databases">
        <title>Oryza sativa nipponbare(GA3) genomic DNA, chromosome 9, BAC clone:B1040D06.</title>
        <authorList>
            <person name="Sasaki T."/>
            <person name="Matsumoto T."/>
            <person name="Katayose Y."/>
        </authorList>
    </citation>
    <scope>NUCLEOTIDE SEQUENCE</scope>
</reference>
<evidence type="ECO:0000313" key="3">
    <source>
        <dbReference type="EMBL" id="BAD26498.1"/>
    </source>
</evidence>
<sequence length="110" mass="10753">MASGAQRPDLACRAATALPPPSLLPVVTESSPSPDLRHCRASTAAVAAASTAAVVAASTAAVVAASCSSSGSTSRGTKEREGRGVKGEFGAGAPGMTPTEKWTAVARGTD</sequence>
<reference evidence="3" key="2">
    <citation type="submission" date="2003-05" db="EMBL/GenBank/DDBJ databases">
        <title>Oryza sativa nipponbare(GA3) genomic DNA, chromosome 9, BAC clone:B1339H09.</title>
        <authorList>
            <person name="Sasaki T."/>
            <person name="Matsumoto T."/>
            <person name="Katayose Y."/>
        </authorList>
    </citation>
    <scope>NUCLEOTIDE SEQUENCE</scope>
</reference>
<feature type="compositionally biased region" description="Basic and acidic residues" evidence="1">
    <location>
        <begin position="76"/>
        <end position="86"/>
    </location>
</feature>
<dbReference type="Proteomes" id="UP000000763">
    <property type="component" value="Chromosome 9"/>
</dbReference>
<name>Q6H451_ORYSJ</name>
<evidence type="ECO:0000313" key="4">
    <source>
        <dbReference type="Proteomes" id="UP000000763"/>
    </source>
</evidence>
<feature type="region of interest" description="Disordered" evidence="1">
    <location>
        <begin position="66"/>
        <end position="110"/>
    </location>
</feature>
<protein>
    <submittedName>
        <fullName evidence="3">Uncharacterized protein</fullName>
    </submittedName>
</protein>
<evidence type="ECO:0000256" key="1">
    <source>
        <dbReference type="SAM" id="MobiDB-lite"/>
    </source>
</evidence>
<accession>Q6H451</accession>
<evidence type="ECO:0000313" key="2">
    <source>
        <dbReference type="EMBL" id="BAD26448.1"/>
    </source>
</evidence>